<dbReference type="Pfam" id="PF11316">
    <property type="entry name" value="Rhamno_transf"/>
    <property type="match status" value="1"/>
</dbReference>
<reference evidence="2" key="1">
    <citation type="journal article" date="2019" name="Int. J. Syst. Evol. Microbiol.">
        <title>The Global Catalogue of Microorganisms (GCM) 10K type strain sequencing project: providing services to taxonomists for standard genome sequencing and annotation.</title>
        <authorList>
            <consortium name="The Broad Institute Genomics Platform"/>
            <consortium name="The Broad Institute Genome Sequencing Center for Infectious Disease"/>
            <person name="Wu L."/>
            <person name="Ma J."/>
        </authorList>
    </citation>
    <scope>NUCLEOTIDE SEQUENCE [LARGE SCALE GENOMIC DNA]</scope>
    <source>
        <strain evidence="2">CGMCC 1.3685</strain>
    </source>
</reference>
<evidence type="ECO:0000313" key="2">
    <source>
        <dbReference type="Proteomes" id="UP000606115"/>
    </source>
</evidence>
<dbReference type="EMBL" id="BMKX01000010">
    <property type="protein sequence ID" value="GGJ70788.1"/>
    <property type="molecule type" value="Genomic_DNA"/>
</dbReference>
<sequence>MKPTIDHVILTRFNLPSKGVESLIRAQEGWLRDRQVLFEKYCLPSVRQQTLADFKWVIYFDPESPQWLKDRIDQLSEDSTFFPIYREEVSPEQLLEDLDTIGVGRRDILLTTNLDNDDGLALDFVERLQNAVETMEETAVYIGNGLIQHGEKLYLRHDPVNAFCSVAAPWSKPRTCWLDWHNKLAEHMQTKEISGKPGWLQVIHETNVSNRVRGKLVGPEKYAGYFAGGLHAAATPHGLEFAKERLVLRPVRSVKEAFRKAVKDALVGIGGRDLLNKVKERAEKYSTVRR</sequence>
<accession>A0ABQ2DSH1</accession>
<evidence type="ECO:0000313" key="1">
    <source>
        <dbReference type="EMBL" id="GGJ70788.1"/>
    </source>
</evidence>
<dbReference type="RefSeq" id="WP_188687096.1">
    <property type="nucleotide sequence ID" value="NZ_BMKX01000010.1"/>
</dbReference>
<evidence type="ECO:0008006" key="3">
    <source>
        <dbReference type="Google" id="ProtNLM"/>
    </source>
</evidence>
<dbReference type="InterPro" id="IPR021466">
    <property type="entry name" value="Put_rhamnosyl_transferase"/>
</dbReference>
<dbReference type="GeneID" id="303305536"/>
<protein>
    <recommendedName>
        <fullName evidence="3">Rhamnosyl transferase</fullName>
    </recommendedName>
</protein>
<organism evidence="1 2">
    <name type="scientific">Glutamicibacter ardleyensis</name>
    <dbReference type="NCBI Taxonomy" id="225894"/>
    <lineage>
        <taxon>Bacteria</taxon>
        <taxon>Bacillati</taxon>
        <taxon>Actinomycetota</taxon>
        <taxon>Actinomycetes</taxon>
        <taxon>Micrococcales</taxon>
        <taxon>Micrococcaceae</taxon>
        <taxon>Glutamicibacter</taxon>
    </lineage>
</organism>
<dbReference type="Proteomes" id="UP000606115">
    <property type="component" value="Unassembled WGS sequence"/>
</dbReference>
<gene>
    <name evidence="1" type="ORF">GCM10007173_32030</name>
</gene>
<keyword evidence="2" id="KW-1185">Reference proteome</keyword>
<proteinExistence type="predicted"/>
<name>A0ABQ2DSH1_9MICC</name>
<comment type="caution">
    <text evidence="1">The sequence shown here is derived from an EMBL/GenBank/DDBJ whole genome shotgun (WGS) entry which is preliminary data.</text>
</comment>